<evidence type="ECO:0000256" key="11">
    <source>
        <dbReference type="ARBA" id="ARBA00022840"/>
    </source>
</evidence>
<evidence type="ECO:0000256" key="4">
    <source>
        <dbReference type="ARBA" id="ARBA00012513"/>
    </source>
</evidence>
<name>A0A2G8L9Z8_STIJA</name>
<evidence type="ECO:0000256" key="6">
    <source>
        <dbReference type="ARBA" id="ARBA00022527"/>
    </source>
</evidence>
<evidence type="ECO:0000256" key="1">
    <source>
        <dbReference type="ARBA" id="ARBA00001946"/>
    </source>
</evidence>
<comment type="cofactor">
    <cofactor evidence="1">
        <name>Mg(2+)</name>
        <dbReference type="ChEBI" id="CHEBI:18420"/>
    </cofactor>
</comment>
<feature type="repeat" description="RCC1" evidence="13">
    <location>
        <begin position="114"/>
        <end position="166"/>
    </location>
</feature>
<evidence type="ECO:0000313" key="15">
    <source>
        <dbReference type="EMBL" id="PIK57089.1"/>
    </source>
</evidence>
<keyword evidence="10 15" id="KW-0418">Kinase</keyword>
<feature type="repeat" description="RCC1" evidence="13">
    <location>
        <begin position="1"/>
        <end position="46"/>
    </location>
</feature>
<keyword evidence="9" id="KW-0547">Nucleotide-binding</keyword>
<evidence type="ECO:0000256" key="14">
    <source>
        <dbReference type="SAM" id="MobiDB-lite"/>
    </source>
</evidence>
<protein>
    <recommendedName>
        <fullName evidence="4">non-specific serine/threonine protein kinase</fullName>
        <ecNumber evidence="4">2.7.11.1</ecNumber>
    </recommendedName>
</protein>
<dbReference type="InterPro" id="IPR051997">
    <property type="entry name" value="STK_NEK"/>
</dbReference>
<dbReference type="PANTHER" id="PTHR44535:SF1">
    <property type="entry name" value="SERINE_THREONINE-PROTEIN KINASE NEK9"/>
    <property type="match status" value="1"/>
</dbReference>
<dbReference type="GO" id="GO:0005524">
    <property type="term" value="F:ATP binding"/>
    <property type="evidence" value="ECO:0007669"/>
    <property type="project" value="UniProtKB-KW"/>
</dbReference>
<keyword evidence="11" id="KW-0067">ATP-binding</keyword>
<keyword evidence="12" id="KW-0460">Magnesium</keyword>
<dbReference type="GO" id="GO:0004674">
    <property type="term" value="F:protein serine/threonine kinase activity"/>
    <property type="evidence" value="ECO:0007669"/>
    <property type="project" value="UniProtKB-KW"/>
</dbReference>
<evidence type="ECO:0000256" key="12">
    <source>
        <dbReference type="ARBA" id="ARBA00022842"/>
    </source>
</evidence>
<dbReference type="PRINTS" id="PR00633">
    <property type="entry name" value="RCCNDNSATION"/>
</dbReference>
<dbReference type="EMBL" id="MRZV01000154">
    <property type="protein sequence ID" value="PIK57089.1"/>
    <property type="molecule type" value="Genomic_DNA"/>
</dbReference>
<dbReference type="Gene3D" id="2.130.10.30">
    <property type="entry name" value="Regulator of chromosome condensation 1/beta-lactamase-inhibitor protein II"/>
    <property type="match status" value="1"/>
</dbReference>
<keyword evidence="10 15" id="KW-0808">Transferase</keyword>
<dbReference type="PROSITE" id="PS50012">
    <property type="entry name" value="RCC1_3"/>
    <property type="match status" value="4"/>
</dbReference>
<keyword evidence="6" id="KW-0723">Serine/threonine-protein kinase</keyword>
<dbReference type="AlphaFoldDB" id="A0A2G8L9Z8"/>
<reference evidence="15 16" key="1">
    <citation type="journal article" date="2017" name="PLoS Biol.">
        <title>The sea cucumber genome provides insights into morphological evolution and visceral regeneration.</title>
        <authorList>
            <person name="Zhang X."/>
            <person name="Sun L."/>
            <person name="Yuan J."/>
            <person name="Sun Y."/>
            <person name="Gao Y."/>
            <person name="Zhang L."/>
            <person name="Li S."/>
            <person name="Dai H."/>
            <person name="Hamel J.F."/>
            <person name="Liu C."/>
            <person name="Yu Y."/>
            <person name="Liu S."/>
            <person name="Lin W."/>
            <person name="Guo K."/>
            <person name="Jin S."/>
            <person name="Xu P."/>
            <person name="Storey K.B."/>
            <person name="Huan P."/>
            <person name="Zhang T."/>
            <person name="Zhou Y."/>
            <person name="Zhang J."/>
            <person name="Lin C."/>
            <person name="Li X."/>
            <person name="Xing L."/>
            <person name="Huo D."/>
            <person name="Sun M."/>
            <person name="Wang L."/>
            <person name="Mercier A."/>
            <person name="Li F."/>
            <person name="Yang H."/>
            <person name="Xiang J."/>
        </authorList>
    </citation>
    <scope>NUCLEOTIDE SEQUENCE [LARGE SCALE GENOMIC DNA]</scope>
    <source>
        <strain evidence="15">Shaxun</strain>
        <tissue evidence="15">Muscle</tissue>
    </source>
</reference>
<keyword evidence="8" id="KW-0479">Metal-binding</keyword>
<feature type="repeat" description="RCC1" evidence="13">
    <location>
        <begin position="167"/>
        <end position="225"/>
    </location>
</feature>
<proteinExistence type="inferred from homology"/>
<evidence type="ECO:0000256" key="9">
    <source>
        <dbReference type="ARBA" id="ARBA00022741"/>
    </source>
</evidence>
<evidence type="ECO:0000256" key="7">
    <source>
        <dbReference type="ARBA" id="ARBA00022553"/>
    </source>
</evidence>
<evidence type="ECO:0000256" key="2">
    <source>
        <dbReference type="ARBA" id="ARBA00004496"/>
    </source>
</evidence>
<dbReference type="PANTHER" id="PTHR44535">
    <property type="entry name" value="PROTEIN CBG16200"/>
    <property type="match status" value="1"/>
</dbReference>
<dbReference type="EC" id="2.7.11.1" evidence="4"/>
<feature type="region of interest" description="Disordered" evidence="14">
    <location>
        <begin position="256"/>
        <end position="319"/>
    </location>
</feature>
<comment type="caution">
    <text evidence="15">The sequence shown here is derived from an EMBL/GenBank/DDBJ whole genome shotgun (WGS) entry which is preliminary data.</text>
</comment>
<dbReference type="STRING" id="307972.A0A2G8L9Z8"/>
<evidence type="ECO:0000256" key="5">
    <source>
        <dbReference type="ARBA" id="ARBA00022490"/>
    </source>
</evidence>
<keyword evidence="16" id="KW-1185">Reference proteome</keyword>
<dbReference type="InterPro" id="IPR000408">
    <property type="entry name" value="Reg_chr_condens"/>
</dbReference>
<organism evidence="15 16">
    <name type="scientific">Stichopus japonicus</name>
    <name type="common">Sea cucumber</name>
    <dbReference type="NCBI Taxonomy" id="307972"/>
    <lineage>
        <taxon>Eukaryota</taxon>
        <taxon>Metazoa</taxon>
        <taxon>Echinodermata</taxon>
        <taxon>Eleutherozoa</taxon>
        <taxon>Echinozoa</taxon>
        <taxon>Holothuroidea</taxon>
        <taxon>Aspidochirotacea</taxon>
        <taxon>Aspidochirotida</taxon>
        <taxon>Stichopodidae</taxon>
        <taxon>Apostichopus</taxon>
    </lineage>
</organism>
<comment type="similarity">
    <text evidence="3">Belongs to the protein kinase superfamily. NEK Ser/Thr protein kinase family. NIMA subfamily.</text>
</comment>
<dbReference type="Pfam" id="PF13540">
    <property type="entry name" value="RCC1_2"/>
    <property type="match status" value="2"/>
</dbReference>
<keyword evidence="5" id="KW-0963">Cytoplasm</keyword>
<comment type="subcellular location">
    <subcellularLocation>
        <location evidence="2">Cytoplasm</location>
    </subcellularLocation>
</comment>
<evidence type="ECO:0000256" key="10">
    <source>
        <dbReference type="ARBA" id="ARBA00022777"/>
    </source>
</evidence>
<dbReference type="SUPFAM" id="SSF50985">
    <property type="entry name" value="RCC1/BLIP-II"/>
    <property type="match status" value="1"/>
</dbReference>
<evidence type="ECO:0000256" key="3">
    <source>
        <dbReference type="ARBA" id="ARBA00010886"/>
    </source>
</evidence>
<evidence type="ECO:0000313" key="16">
    <source>
        <dbReference type="Proteomes" id="UP000230750"/>
    </source>
</evidence>
<dbReference type="InterPro" id="IPR009091">
    <property type="entry name" value="RCC1/BLIP-II"/>
</dbReference>
<keyword evidence="7" id="KW-0597">Phosphoprotein</keyword>
<dbReference type="OrthoDB" id="248923at2759"/>
<feature type="repeat" description="RCC1" evidence="13">
    <location>
        <begin position="47"/>
        <end position="113"/>
    </location>
</feature>
<dbReference type="GO" id="GO:0046872">
    <property type="term" value="F:metal ion binding"/>
    <property type="evidence" value="ECO:0007669"/>
    <property type="project" value="UniProtKB-KW"/>
</dbReference>
<dbReference type="GO" id="GO:0005737">
    <property type="term" value="C:cytoplasm"/>
    <property type="evidence" value="ECO:0007669"/>
    <property type="project" value="UniProtKB-SubCell"/>
</dbReference>
<evidence type="ECO:0000256" key="8">
    <source>
        <dbReference type="ARBA" id="ARBA00022723"/>
    </source>
</evidence>
<sequence length="385" mass="42092">MIEINGRLGLGDEDDRYTPQKVEIQGKKTICFVSAGTDGSFFLTKDGKALACGSNEYNQLGFNTLTAGLRKRQVKVCYDIPFKIVPMLVRPLTRYNIVSISLGKTHSAAITATGKLITFGDNKYGQLGVGNLKPRSGVCEVKGLLSGLNVVKANCGDSFTVIATRDNLIYSFGHSDSGRLGLAAEIQSLSHKKKANPTPRPIFGALHRVSDLSCTNWHTIIIVERVLKSRTIKNAKVDSVRGSIGLSQVSQSDDSVFESFDDNSSKMSRGNSSDNLLGDDDDTFSEKDDISQSSNSAAPDGSTIDSSVGGPDMTGGTQLPPWLVDLGRFISIQLKKDEEMHHMFERIRQLELENKQLHLKLSDHDDKISTLQAQIALLLKRDRDV</sequence>
<dbReference type="Proteomes" id="UP000230750">
    <property type="component" value="Unassembled WGS sequence"/>
</dbReference>
<gene>
    <name evidence="15" type="ORF">BSL78_06029</name>
</gene>
<accession>A0A2G8L9Z8</accession>
<evidence type="ECO:0000256" key="13">
    <source>
        <dbReference type="PROSITE-ProRule" id="PRU00235"/>
    </source>
</evidence>